<protein>
    <submittedName>
        <fullName evidence="2">DUF1345 domain-containing protein</fullName>
    </submittedName>
</protein>
<feature type="transmembrane region" description="Helical" evidence="1">
    <location>
        <begin position="195"/>
        <end position="221"/>
    </location>
</feature>
<keyword evidence="1" id="KW-1133">Transmembrane helix</keyword>
<organism evidence="2 3">
    <name type="scientific">Cryptosporangium phraense</name>
    <dbReference type="NCBI Taxonomy" id="2593070"/>
    <lineage>
        <taxon>Bacteria</taxon>
        <taxon>Bacillati</taxon>
        <taxon>Actinomycetota</taxon>
        <taxon>Actinomycetes</taxon>
        <taxon>Cryptosporangiales</taxon>
        <taxon>Cryptosporangiaceae</taxon>
        <taxon>Cryptosporangium</taxon>
    </lineage>
</organism>
<comment type="caution">
    <text evidence="2">The sequence shown here is derived from an EMBL/GenBank/DDBJ whole genome shotgun (WGS) entry which is preliminary data.</text>
</comment>
<name>A0A545AP20_9ACTN</name>
<dbReference type="InParanoid" id="A0A545AP20"/>
<feature type="transmembrane region" description="Helical" evidence="1">
    <location>
        <begin position="117"/>
        <end position="138"/>
    </location>
</feature>
<gene>
    <name evidence="2" type="ORF">FL583_21840</name>
</gene>
<dbReference type="EMBL" id="VIRS01000015">
    <property type="protein sequence ID" value="TQS43078.1"/>
    <property type="molecule type" value="Genomic_DNA"/>
</dbReference>
<feature type="transmembrane region" description="Helical" evidence="1">
    <location>
        <begin position="21"/>
        <end position="39"/>
    </location>
</feature>
<keyword evidence="3" id="KW-1185">Reference proteome</keyword>
<keyword evidence="1" id="KW-0812">Transmembrane</keyword>
<sequence length="222" mass="23745">MPPETLYHRLVGWHAPALRRAVLAVLVGVAAAGILIPFARWQLAAVTGWDAAALTYLATIWPIILRADSTRAEMLARREDERRGAAAVLLVGASVGSLFGAAFALGAAGGQHGATRALLTGAAVLTVALSWLVINTVYTTRYADLEYRNPKGGIEFGDDDEKPDFRDFAYVAFTIGMCYQVSDTTLRSRTIRRTALTHALLSYLFGAVIVGGSVNLIAGLLN</sequence>
<dbReference type="RefSeq" id="WP_142706563.1">
    <property type="nucleotide sequence ID" value="NZ_VIRS01000015.1"/>
</dbReference>
<accession>A0A545AP20</accession>
<dbReference type="InterPro" id="IPR009781">
    <property type="entry name" value="DUF1345"/>
</dbReference>
<evidence type="ECO:0000256" key="1">
    <source>
        <dbReference type="SAM" id="Phobius"/>
    </source>
</evidence>
<dbReference type="Pfam" id="PF07077">
    <property type="entry name" value="DUF1345"/>
    <property type="match status" value="1"/>
</dbReference>
<dbReference type="Proteomes" id="UP000317982">
    <property type="component" value="Unassembled WGS sequence"/>
</dbReference>
<dbReference type="OrthoDB" id="64737at2"/>
<feature type="transmembrane region" description="Helical" evidence="1">
    <location>
        <begin position="45"/>
        <end position="64"/>
    </location>
</feature>
<evidence type="ECO:0000313" key="3">
    <source>
        <dbReference type="Proteomes" id="UP000317982"/>
    </source>
</evidence>
<reference evidence="2 3" key="1">
    <citation type="submission" date="2019-07" db="EMBL/GenBank/DDBJ databases">
        <title>Cryptosporangium phraense sp. nov., isolated from plant litter.</title>
        <authorList>
            <person name="Suriyachadkun C."/>
        </authorList>
    </citation>
    <scope>NUCLEOTIDE SEQUENCE [LARGE SCALE GENOMIC DNA]</scope>
    <source>
        <strain evidence="2 3">A-T 5661</strain>
    </source>
</reference>
<evidence type="ECO:0000313" key="2">
    <source>
        <dbReference type="EMBL" id="TQS43078.1"/>
    </source>
</evidence>
<feature type="transmembrane region" description="Helical" evidence="1">
    <location>
        <begin position="85"/>
        <end position="105"/>
    </location>
</feature>
<dbReference type="AlphaFoldDB" id="A0A545AP20"/>
<proteinExistence type="predicted"/>
<keyword evidence="1" id="KW-0472">Membrane</keyword>